<dbReference type="Proteomes" id="UP000243499">
    <property type="component" value="Chromosome 6"/>
</dbReference>
<proteinExistence type="predicted"/>
<name>A0A2T8IFI1_9POAL</name>
<gene>
    <name evidence="1" type="ORF">PAHAL_6G072200</name>
</gene>
<sequence>MHRGLSLNRVELIWCSDQVSSRKRRNGVTVLGCDHDLTCFLFFIYGWPACIHHMARHLFSHMVAPSLRSFLRCEARFISFCSFTVALSQWWHLPVDPSLLHPLPQKLAPKFPRRI</sequence>
<protein>
    <submittedName>
        <fullName evidence="1">Uncharacterized protein</fullName>
    </submittedName>
</protein>
<dbReference type="AlphaFoldDB" id="A0A2T8IFI1"/>
<evidence type="ECO:0000313" key="1">
    <source>
        <dbReference type="EMBL" id="PVH36432.1"/>
    </source>
</evidence>
<organism evidence="1">
    <name type="scientific">Panicum hallii</name>
    <dbReference type="NCBI Taxonomy" id="206008"/>
    <lineage>
        <taxon>Eukaryota</taxon>
        <taxon>Viridiplantae</taxon>
        <taxon>Streptophyta</taxon>
        <taxon>Embryophyta</taxon>
        <taxon>Tracheophyta</taxon>
        <taxon>Spermatophyta</taxon>
        <taxon>Magnoliopsida</taxon>
        <taxon>Liliopsida</taxon>
        <taxon>Poales</taxon>
        <taxon>Poaceae</taxon>
        <taxon>PACMAD clade</taxon>
        <taxon>Panicoideae</taxon>
        <taxon>Panicodae</taxon>
        <taxon>Paniceae</taxon>
        <taxon>Panicinae</taxon>
        <taxon>Panicum</taxon>
        <taxon>Panicum sect. Panicum</taxon>
    </lineage>
</organism>
<dbReference type="EMBL" id="CM008051">
    <property type="protein sequence ID" value="PVH36432.1"/>
    <property type="molecule type" value="Genomic_DNA"/>
</dbReference>
<dbReference type="Gramene" id="PVH36432">
    <property type="protein sequence ID" value="PVH36432"/>
    <property type="gene ID" value="PAHAL_6G072200"/>
</dbReference>
<reference evidence="1" key="1">
    <citation type="submission" date="2018-04" db="EMBL/GenBank/DDBJ databases">
        <title>WGS assembly of Panicum hallii.</title>
        <authorList>
            <person name="Lovell J."/>
            <person name="Jenkins J."/>
            <person name="Lowry D."/>
            <person name="Mamidi S."/>
            <person name="Sreedasyam A."/>
            <person name="Weng X."/>
            <person name="Barry K."/>
            <person name="Bonette J."/>
            <person name="Campitelli B."/>
            <person name="Daum C."/>
            <person name="Gordon S."/>
            <person name="Gould B."/>
            <person name="Lipzen A."/>
            <person name="Macqueen A."/>
            <person name="Palacio-Mejia J."/>
            <person name="Plott C."/>
            <person name="Shakirov E."/>
            <person name="Shu S."/>
            <person name="Yoshinaga Y."/>
            <person name="Zane M."/>
            <person name="Rokhsar D."/>
            <person name="Grimwood J."/>
            <person name="Schmutz J."/>
            <person name="Juenger T."/>
        </authorList>
    </citation>
    <scope>NUCLEOTIDE SEQUENCE [LARGE SCALE GENOMIC DNA]</scope>
    <source>
        <strain evidence="1">FIL2</strain>
    </source>
</reference>
<accession>A0A2T8IFI1</accession>